<keyword evidence="4" id="KW-1185">Reference proteome</keyword>
<keyword evidence="1" id="KW-0732">Signal</keyword>
<protein>
    <submittedName>
        <fullName evidence="3">PQQ-dependent sugar dehydrogenase</fullName>
        <ecNumber evidence="3">1.1.5.-</ecNumber>
    </submittedName>
</protein>
<organism evidence="3 4">
    <name type="scientific">Pseudomonas spirodelae</name>
    <dbReference type="NCBI Taxonomy" id="3101751"/>
    <lineage>
        <taxon>Bacteria</taxon>
        <taxon>Pseudomonadati</taxon>
        <taxon>Pseudomonadota</taxon>
        <taxon>Gammaproteobacteria</taxon>
        <taxon>Pseudomonadales</taxon>
        <taxon>Pseudomonadaceae</taxon>
        <taxon>Pseudomonas</taxon>
    </lineage>
</organism>
<dbReference type="Pfam" id="PF07995">
    <property type="entry name" value="GSDH"/>
    <property type="match status" value="1"/>
</dbReference>
<accession>A0ABU5PA81</accession>
<dbReference type="EMBL" id="JAYEET010000039">
    <property type="protein sequence ID" value="MEA1606530.1"/>
    <property type="molecule type" value="Genomic_DNA"/>
</dbReference>
<evidence type="ECO:0000313" key="4">
    <source>
        <dbReference type="Proteomes" id="UP001292571"/>
    </source>
</evidence>
<dbReference type="GO" id="GO:0016491">
    <property type="term" value="F:oxidoreductase activity"/>
    <property type="evidence" value="ECO:0007669"/>
    <property type="project" value="UniProtKB-KW"/>
</dbReference>
<evidence type="ECO:0000256" key="1">
    <source>
        <dbReference type="SAM" id="SignalP"/>
    </source>
</evidence>
<dbReference type="InterPro" id="IPR011042">
    <property type="entry name" value="6-blade_b-propeller_TolB-like"/>
</dbReference>
<evidence type="ECO:0000313" key="3">
    <source>
        <dbReference type="EMBL" id="MEA1606530.1"/>
    </source>
</evidence>
<evidence type="ECO:0000259" key="2">
    <source>
        <dbReference type="Pfam" id="PF07995"/>
    </source>
</evidence>
<feature type="domain" description="Glucose/Sorbosone dehydrogenase" evidence="2">
    <location>
        <begin position="33"/>
        <end position="361"/>
    </location>
</feature>
<comment type="caution">
    <text evidence="3">The sequence shown here is derived from an EMBL/GenBank/DDBJ whole genome shotgun (WGS) entry which is preliminary data.</text>
</comment>
<dbReference type="SUPFAM" id="SSF50952">
    <property type="entry name" value="Soluble quinoprotein glucose dehydrogenase"/>
    <property type="match status" value="1"/>
</dbReference>
<dbReference type="PANTHER" id="PTHR19328:SF75">
    <property type="entry name" value="ALDOSE SUGAR DEHYDROGENASE YLII"/>
    <property type="match status" value="1"/>
</dbReference>
<sequence length="367" mass="40167">MLKTSRALLFLGLLGSSLAQAMDYRIETVTGGLEHPWSLAFLPDGRMLVTERVGRLRIIEADGRLNPQPVGGVPEGFVAAQAGLMEVMLDPQFASNQQLYLSYAYGTSQANNTRLAKARLVDGQLQEVQVLFSALPAKAGAAHYGGRMAFLADNTLVLTLGDGFDLREQAQNTSNHLGKIVRLNRDGSIPQDNPLVGQTGVAEEIYSLGHRNVQGIVYDAERQRLYSHEHGPRGGDELNLIKPGNNYGWPLITYGIDYSGAQISPYTELPGLQQPLLHWTPSVAPSSLALYRGALFPQWQGDLFASTLAERSVRRIRLHNGKLAGQEVLFEELGERIRDVRCGPDGALYLLTDNVDGRLLRVVPAAE</sequence>
<dbReference type="EC" id="1.1.5.-" evidence="3"/>
<proteinExistence type="predicted"/>
<feature type="signal peptide" evidence="1">
    <location>
        <begin position="1"/>
        <end position="21"/>
    </location>
</feature>
<dbReference type="PANTHER" id="PTHR19328">
    <property type="entry name" value="HEDGEHOG-INTERACTING PROTEIN"/>
    <property type="match status" value="1"/>
</dbReference>
<keyword evidence="3" id="KW-0560">Oxidoreductase</keyword>
<dbReference type="InterPro" id="IPR011041">
    <property type="entry name" value="Quinoprot_gluc/sorb_DH_b-prop"/>
</dbReference>
<reference evidence="3 4" key="1">
    <citation type="submission" date="2023-12" db="EMBL/GenBank/DDBJ databases">
        <title>Pseudomonas sp. T5W1.</title>
        <authorList>
            <person name="Maltman C."/>
        </authorList>
    </citation>
    <scope>NUCLEOTIDE SEQUENCE [LARGE SCALE GENOMIC DNA]</scope>
    <source>
        <strain evidence="3 4">T5W1</strain>
    </source>
</reference>
<dbReference type="InterPro" id="IPR012938">
    <property type="entry name" value="Glc/Sorbosone_DH"/>
</dbReference>
<name>A0ABU5PA81_9PSED</name>
<gene>
    <name evidence="3" type="ORF">SOP97_12000</name>
</gene>
<dbReference type="RefSeq" id="WP_322949311.1">
    <property type="nucleotide sequence ID" value="NZ_JAYEET010000039.1"/>
</dbReference>
<feature type="chain" id="PRO_5045057553" evidence="1">
    <location>
        <begin position="22"/>
        <end position="367"/>
    </location>
</feature>
<dbReference type="Gene3D" id="2.120.10.30">
    <property type="entry name" value="TolB, C-terminal domain"/>
    <property type="match status" value="1"/>
</dbReference>
<dbReference type="Proteomes" id="UP001292571">
    <property type="component" value="Unassembled WGS sequence"/>
</dbReference>